<protein>
    <submittedName>
        <fullName evidence="1">Uncharacterized protein</fullName>
    </submittedName>
</protein>
<evidence type="ECO:0000313" key="2">
    <source>
        <dbReference type="Proteomes" id="UP001375370"/>
    </source>
</evidence>
<dbReference type="RefSeq" id="WP_338737171.1">
    <property type="nucleotide sequence ID" value="NZ_CP146612.1"/>
</dbReference>
<keyword evidence="2" id="KW-1185">Reference proteome</keyword>
<proteinExistence type="predicted"/>
<dbReference type="Proteomes" id="UP001375370">
    <property type="component" value="Chromosome"/>
</dbReference>
<dbReference type="EMBL" id="CP146612">
    <property type="protein sequence ID" value="WWX25038.1"/>
    <property type="molecule type" value="Genomic_DNA"/>
</dbReference>
<name>A0ABZ2J8D1_9CHLR</name>
<organism evidence="1 2">
    <name type="scientific">Candidatus Dehalogenimonas loeffleri</name>
    <dbReference type="NCBI Taxonomy" id="3127115"/>
    <lineage>
        <taxon>Bacteria</taxon>
        <taxon>Bacillati</taxon>
        <taxon>Chloroflexota</taxon>
        <taxon>Dehalococcoidia</taxon>
        <taxon>Dehalococcoidales</taxon>
        <taxon>Dehalococcoidaceae</taxon>
        <taxon>Dehalogenimonas</taxon>
    </lineage>
</organism>
<reference evidence="1 2" key="1">
    <citation type="submission" date="2024-03" db="EMBL/GenBank/DDBJ databases">
        <title>A Dehalogenimonas Isolated from Estuarine Sediments Dihaloeliminates Chlorinated Alkanes.</title>
        <authorList>
            <person name="Yang Y."/>
            <person name="Wang H."/>
        </authorList>
    </citation>
    <scope>NUCLEOTIDE SEQUENCE [LARGE SCALE GENOMIC DNA]</scope>
    <source>
        <strain evidence="1 2">W</strain>
    </source>
</reference>
<gene>
    <name evidence="1" type="ORF">V8247_07190</name>
</gene>
<evidence type="ECO:0000313" key="1">
    <source>
        <dbReference type="EMBL" id="WWX25038.1"/>
    </source>
</evidence>
<sequence length="75" mass="8387">MKIEKPISSVSINYKDGTKEYLDVYAVVGLSGDTWYSALMSPADEEEKVTLNNLMVDLSDAMLEDLDKLRGKGKR</sequence>
<accession>A0ABZ2J8D1</accession>